<dbReference type="PANTHER" id="PTHR43053:SF3">
    <property type="entry name" value="ALPHA-GALACTOSIDASE C-RELATED"/>
    <property type="match status" value="1"/>
</dbReference>
<dbReference type="Pfam" id="PF16874">
    <property type="entry name" value="Glyco_hydro_36C"/>
    <property type="match status" value="1"/>
</dbReference>
<gene>
    <name evidence="9" type="ORF">ACFSJH_06080</name>
</gene>
<dbReference type="PROSITE" id="PS00512">
    <property type="entry name" value="ALPHA_GALACTOSIDASE"/>
    <property type="match status" value="1"/>
</dbReference>
<dbReference type="SUPFAM" id="SSF51445">
    <property type="entry name" value="(Trans)glycosidases"/>
    <property type="match status" value="1"/>
</dbReference>
<dbReference type="EC" id="3.2.1.22" evidence="3 6"/>
<dbReference type="CDD" id="cd14791">
    <property type="entry name" value="GH36"/>
    <property type="match status" value="1"/>
</dbReference>
<dbReference type="InterPro" id="IPR031704">
    <property type="entry name" value="Glyco_hydro_36_N"/>
</dbReference>
<dbReference type="InterPro" id="IPR013785">
    <property type="entry name" value="Aldolase_TIM"/>
</dbReference>
<sequence length="718" mass="82225">MIKVDEQRLLFLLNTEQMSYGIGVSSKGHVLHGHWGEQVQLDDLASLFTPYYHSHFDTEVEREREEYTDWGGLIFTEPALKVTFDDHVRDLQLIYSSYRVVGNHTLELTLMDKHYPLQVTLIYQVIRQLNVIERKATIINNGVTAVQLETVQSAVWNIPALEQYRVTSVTGKWQEEFQVQQQLMSVGKYVMDSRRGITSHHANPWFAIDNGTATEQQGAVWFGALAWSGNWKITVEQSIFHHLRVVGGIQDFDFSWQLAAGEQFETPTFVGGYGTSGFSGMSRVMHEYHRQYVMPEVTKHTVRPILYNSWEATEFHVQIEEQVALAKKAADMGVELFVIDDGWFGERNHDKAGLGDWYVNRDKFPNGLGELITQVNALGLEFGLWVEPEMVNADSDLYRAHPDWIYHFPHRESTLARNQLVLNVAKPEVKQYIIDFMSKLLAENNISFIKWDMNRAISEPGYMNVRPAQQREMWVRHVYHIYDIWEHLRVKFPHVAFETCASGGGRIDFGMLRYAEQAWVSDNTDAFDRLKIQEGFSYMYSPQTMMCWVTDSPGHANKRSVSLAYRFHVAMTGALGIGGNLNKWAAEELVEAAAHINTYKQIRTLVQQGQQHRLQSPRHGELTAIQYTSKEADEAVVFTFLHAQQFGNSPNRLRLANLHPSVHYRVEYVGLTDEQAAFTMSGAGLMQIGIPLTLGGDFDSQLVRIREEIALLLSRKIV</sequence>
<evidence type="ECO:0000259" key="8">
    <source>
        <dbReference type="Pfam" id="PF16875"/>
    </source>
</evidence>
<dbReference type="EMBL" id="JBHUHO010000015">
    <property type="protein sequence ID" value="MFD2115300.1"/>
    <property type="molecule type" value="Genomic_DNA"/>
</dbReference>
<dbReference type="Pfam" id="PF16875">
    <property type="entry name" value="Glyco_hydro_36N"/>
    <property type="match status" value="1"/>
</dbReference>
<keyword evidence="10" id="KW-1185">Reference proteome</keyword>
<evidence type="ECO:0000256" key="2">
    <source>
        <dbReference type="ARBA" id="ARBA00006202"/>
    </source>
</evidence>
<dbReference type="RefSeq" id="WP_377770329.1">
    <property type="nucleotide sequence ID" value="NZ_JBHUHO010000015.1"/>
</dbReference>
<dbReference type="InterPro" id="IPR013780">
    <property type="entry name" value="Glyco_hydro_b"/>
</dbReference>
<accession>A0ABW4YHT6</accession>
<evidence type="ECO:0000313" key="10">
    <source>
        <dbReference type="Proteomes" id="UP001597362"/>
    </source>
</evidence>
<dbReference type="InterPro" id="IPR017853">
    <property type="entry name" value="GH"/>
</dbReference>
<dbReference type="InterPro" id="IPR000111">
    <property type="entry name" value="Glyco_hydro_27/36_CS"/>
</dbReference>
<reference evidence="10" key="1">
    <citation type="journal article" date="2019" name="Int. J. Syst. Evol. Microbiol.">
        <title>The Global Catalogue of Microorganisms (GCM) 10K type strain sequencing project: providing services to taxonomists for standard genome sequencing and annotation.</title>
        <authorList>
            <consortium name="The Broad Institute Genomics Platform"/>
            <consortium name="The Broad Institute Genome Sequencing Center for Infectious Disease"/>
            <person name="Wu L."/>
            <person name="Ma J."/>
        </authorList>
    </citation>
    <scope>NUCLEOTIDE SEQUENCE [LARGE SCALE GENOMIC DNA]</scope>
    <source>
        <strain evidence="10">GH52</strain>
    </source>
</reference>
<evidence type="ECO:0000256" key="5">
    <source>
        <dbReference type="ARBA" id="ARBA00023295"/>
    </source>
</evidence>
<evidence type="ECO:0000259" key="7">
    <source>
        <dbReference type="Pfam" id="PF16874"/>
    </source>
</evidence>
<dbReference type="PANTHER" id="PTHR43053">
    <property type="entry name" value="GLYCOSIDASE FAMILY 31"/>
    <property type="match status" value="1"/>
</dbReference>
<evidence type="ECO:0000256" key="6">
    <source>
        <dbReference type="PIRNR" id="PIRNR005536"/>
    </source>
</evidence>
<dbReference type="Gene3D" id="2.60.40.1180">
    <property type="entry name" value="Golgi alpha-mannosidase II"/>
    <property type="match status" value="1"/>
</dbReference>
<protein>
    <recommendedName>
        <fullName evidence="3 6">Alpha-galactosidase</fullName>
        <ecNumber evidence="3 6">3.2.1.22</ecNumber>
    </recommendedName>
</protein>
<name>A0ABW4YHT6_9BACL</name>
<dbReference type="Gene3D" id="2.70.98.60">
    <property type="entry name" value="alpha-galactosidase from lactobacil brevis"/>
    <property type="match status" value="1"/>
</dbReference>
<evidence type="ECO:0000313" key="9">
    <source>
        <dbReference type="EMBL" id="MFD2115300.1"/>
    </source>
</evidence>
<comment type="catalytic activity">
    <reaction evidence="1 6">
        <text>Hydrolysis of terminal, non-reducing alpha-D-galactose residues in alpha-D-galactosides, including galactose oligosaccharides, galactomannans and galactolipids.</text>
        <dbReference type="EC" id="3.2.1.22"/>
    </reaction>
</comment>
<keyword evidence="4 6" id="KW-0378">Hydrolase</keyword>
<feature type="domain" description="Glycosyl hydrolase family 36 N-terminal" evidence="8">
    <location>
        <begin position="28"/>
        <end position="259"/>
    </location>
</feature>
<dbReference type="PIRSF" id="PIRSF005536">
    <property type="entry name" value="Agal"/>
    <property type="match status" value="1"/>
</dbReference>
<keyword evidence="5 6" id="KW-0326">Glycosidase</keyword>
<dbReference type="Pfam" id="PF02065">
    <property type="entry name" value="Melibiase"/>
    <property type="match status" value="1"/>
</dbReference>
<feature type="domain" description="Glycosyl hydrolase family 36 C-terminal" evidence="7">
    <location>
        <begin position="623"/>
        <end position="704"/>
    </location>
</feature>
<dbReference type="Gene3D" id="3.20.20.70">
    <property type="entry name" value="Aldolase class I"/>
    <property type="match status" value="1"/>
</dbReference>
<evidence type="ECO:0000256" key="3">
    <source>
        <dbReference type="ARBA" id="ARBA00012755"/>
    </source>
</evidence>
<dbReference type="InterPro" id="IPR038417">
    <property type="entry name" value="Alpga-gal_N_sf"/>
</dbReference>
<dbReference type="InterPro" id="IPR050985">
    <property type="entry name" value="Alpha-glycosidase_related"/>
</dbReference>
<dbReference type="PRINTS" id="PR00743">
    <property type="entry name" value="GLHYDRLASE36"/>
</dbReference>
<dbReference type="InterPro" id="IPR002252">
    <property type="entry name" value="Glyco_hydro_36"/>
</dbReference>
<dbReference type="GO" id="GO:0004557">
    <property type="term" value="F:alpha-galactosidase activity"/>
    <property type="evidence" value="ECO:0007669"/>
    <property type="project" value="UniProtKB-EC"/>
</dbReference>
<dbReference type="InterPro" id="IPR031705">
    <property type="entry name" value="Glyco_hydro_36_C"/>
</dbReference>
<evidence type="ECO:0000256" key="4">
    <source>
        <dbReference type="ARBA" id="ARBA00022801"/>
    </source>
</evidence>
<dbReference type="Proteomes" id="UP001597362">
    <property type="component" value="Unassembled WGS sequence"/>
</dbReference>
<comment type="caution">
    <text evidence="9">The sequence shown here is derived from an EMBL/GenBank/DDBJ whole genome shotgun (WGS) entry which is preliminary data.</text>
</comment>
<organism evidence="9 10">
    <name type="scientific">Paenibacillus yanchengensis</name>
    <dbReference type="NCBI Taxonomy" id="2035833"/>
    <lineage>
        <taxon>Bacteria</taxon>
        <taxon>Bacillati</taxon>
        <taxon>Bacillota</taxon>
        <taxon>Bacilli</taxon>
        <taxon>Bacillales</taxon>
        <taxon>Paenibacillaceae</taxon>
        <taxon>Paenibacillus</taxon>
    </lineage>
</organism>
<evidence type="ECO:0000256" key="1">
    <source>
        <dbReference type="ARBA" id="ARBA00001255"/>
    </source>
</evidence>
<proteinExistence type="inferred from homology"/>
<comment type="similarity">
    <text evidence="2">Belongs to the glycosyl hydrolase 36 family.</text>
</comment>